<name>A0A841RJD2_9BACI</name>
<keyword evidence="3" id="KW-1185">Reference proteome</keyword>
<dbReference type="EMBL" id="JACHON010000004">
    <property type="protein sequence ID" value="MBB6512609.1"/>
    <property type="molecule type" value="Genomic_DNA"/>
</dbReference>
<sequence length="76" mass="8703">MQVGDEMIYAFFFLVGFGLSISGGISIILYLNFIPAGLDFIDYVLFVRNKIECYFLIVGIIMMSISMQKLSRYLSR</sequence>
<keyword evidence="1" id="KW-0472">Membrane</keyword>
<reference evidence="2 3" key="1">
    <citation type="submission" date="2020-08" db="EMBL/GenBank/DDBJ databases">
        <title>Genomic Encyclopedia of Type Strains, Phase IV (KMG-IV): sequencing the most valuable type-strain genomes for metagenomic binning, comparative biology and taxonomic classification.</title>
        <authorList>
            <person name="Goeker M."/>
        </authorList>
    </citation>
    <scope>NUCLEOTIDE SEQUENCE [LARGE SCALE GENOMIC DNA]</scope>
    <source>
        <strain evidence="2 3">DSM 11805</strain>
    </source>
</reference>
<feature type="transmembrane region" description="Helical" evidence="1">
    <location>
        <begin position="54"/>
        <end position="71"/>
    </location>
</feature>
<evidence type="ECO:0000313" key="3">
    <source>
        <dbReference type="Proteomes" id="UP000572212"/>
    </source>
</evidence>
<dbReference type="RefSeq" id="WP_246384164.1">
    <property type="nucleotide sequence ID" value="NZ_BAAACU010000028.1"/>
</dbReference>
<keyword evidence="1" id="KW-0812">Transmembrane</keyword>
<accession>A0A841RJD2</accession>
<dbReference type="Pfam" id="PF26135">
    <property type="entry name" value="YuzI"/>
    <property type="match status" value="1"/>
</dbReference>
<dbReference type="Proteomes" id="UP000572212">
    <property type="component" value="Unassembled WGS sequence"/>
</dbReference>
<evidence type="ECO:0000313" key="2">
    <source>
        <dbReference type="EMBL" id="MBB6512609.1"/>
    </source>
</evidence>
<gene>
    <name evidence="2" type="ORF">GGQ92_001395</name>
</gene>
<keyword evidence="1" id="KW-1133">Transmembrane helix</keyword>
<protein>
    <submittedName>
        <fullName evidence="2">Uncharacterized protein</fullName>
    </submittedName>
</protein>
<dbReference type="AlphaFoldDB" id="A0A841RJD2"/>
<feature type="transmembrane region" description="Helical" evidence="1">
    <location>
        <begin position="7"/>
        <end position="34"/>
    </location>
</feature>
<proteinExistence type="predicted"/>
<comment type="caution">
    <text evidence="2">The sequence shown here is derived from an EMBL/GenBank/DDBJ whole genome shotgun (WGS) entry which is preliminary data.</text>
</comment>
<dbReference type="InterPro" id="IPR058887">
    <property type="entry name" value="YuzI-like"/>
</dbReference>
<evidence type="ECO:0000256" key="1">
    <source>
        <dbReference type="SAM" id="Phobius"/>
    </source>
</evidence>
<organism evidence="2 3">
    <name type="scientific">Gracilibacillus halotolerans</name>
    <dbReference type="NCBI Taxonomy" id="74386"/>
    <lineage>
        <taxon>Bacteria</taxon>
        <taxon>Bacillati</taxon>
        <taxon>Bacillota</taxon>
        <taxon>Bacilli</taxon>
        <taxon>Bacillales</taxon>
        <taxon>Bacillaceae</taxon>
        <taxon>Gracilibacillus</taxon>
    </lineage>
</organism>